<organism evidence="1 2">
    <name type="scientific">Smittium culicis</name>
    <dbReference type="NCBI Taxonomy" id="133412"/>
    <lineage>
        <taxon>Eukaryota</taxon>
        <taxon>Fungi</taxon>
        <taxon>Fungi incertae sedis</taxon>
        <taxon>Zoopagomycota</taxon>
        <taxon>Kickxellomycotina</taxon>
        <taxon>Harpellomycetes</taxon>
        <taxon>Harpellales</taxon>
        <taxon>Legeriomycetaceae</taxon>
        <taxon>Smittium</taxon>
    </lineage>
</organism>
<gene>
    <name evidence="1" type="ORF">AYI69_g6164</name>
</gene>
<reference evidence="2" key="1">
    <citation type="submission" date="2017-01" db="EMBL/GenBank/DDBJ databases">
        <authorList>
            <person name="Wang Y."/>
            <person name="White M."/>
            <person name="Kvist S."/>
            <person name="Moncalvo J.-M."/>
        </authorList>
    </citation>
    <scope>NUCLEOTIDE SEQUENCE [LARGE SCALE GENOMIC DNA]</scope>
    <source>
        <strain evidence="2">ID-206-W2</strain>
    </source>
</reference>
<name>A0A1R1Y0V8_9FUNG</name>
<protein>
    <submittedName>
        <fullName evidence="1">Uncharacterized protein</fullName>
    </submittedName>
</protein>
<comment type="caution">
    <text evidence="1">The sequence shown here is derived from an EMBL/GenBank/DDBJ whole genome shotgun (WGS) entry which is preliminary data.</text>
</comment>
<dbReference type="AlphaFoldDB" id="A0A1R1Y0V8"/>
<evidence type="ECO:0000313" key="2">
    <source>
        <dbReference type="Proteomes" id="UP000187429"/>
    </source>
</evidence>
<proteinExistence type="predicted"/>
<sequence>MSQLSSSNTLWNAQVAKIHDDPKKPAEDALCTDAHGNGGSIRIVYQDCTTTLFYVKKFGNSLHDLFEDKNEKLVSIP</sequence>
<dbReference type="Proteomes" id="UP000187429">
    <property type="component" value="Unassembled WGS sequence"/>
</dbReference>
<evidence type="ECO:0000313" key="1">
    <source>
        <dbReference type="EMBL" id="OMJ20572.1"/>
    </source>
</evidence>
<accession>A0A1R1Y0V8</accession>
<dbReference type="EMBL" id="LSSM01002723">
    <property type="protein sequence ID" value="OMJ20572.1"/>
    <property type="molecule type" value="Genomic_DNA"/>
</dbReference>
<keyword evidence="2" id="KW-1185">Reference proteome</keyword>